<dbReference type="Proteomes" id="UP000254765">
    <property type="component" value="Unassembled WGS sequence"/>
</dbReference>
<organism evidence="3 4">
    <name type="scientific">Serratia marcescens</name>
    <dbReference type="NCBI Taxonomy" id="615"/>
    <lineage>
        <taxon>Bacteria</taxon>
        <taxon>Pseudomonadati</taxon>
        <taxon>Pseudomonadota</taxon>
        <taxon>Gammaproteobacteria</taxon>
        <taxon>Enterobacterales</taxon>
        <taxon>Yersiniaceae</taxon>
        <taxon>Serratia</taxon>
    </lineage>
</organism>
<gene>
    <name evidence="3" type="ORF">NCTC10211_04479</name>
</gene>
<accession>A0A379ZZD9</accession>
<protein>
    <recommendedName>
        <fullName evidence="2">DUF4377 domain-containing protein</fullName>
    </recommendedName>
</protein>
<dbReference type="AlphaFoldDB" id="A0A379ZZD9"/>
<evidence type="ECO:0000313" key="3">
    <source>
        <dbReference type="EMBL" id="SUI71120.1"/>
    </source>
</evidence>
<sequence>MAPLDDYWCSTLKIKALLFVALAALAGCSQEGTSMNQPANEKGGQTEVLLVNSALVDCVGVGPMKCMQVRRSAQQPWELFYTGIEGFIFEPGYQYRLKVRVTPVENVPADASSLRYTLIEQLEKNKA</sequence>
<keyword evidence="1" id="KW-0732">Signal</keyword>
<feature type="signal peptide" evidence="1">
    <location>
        <begin position="1"/>
        <end position="26"/>
    </location>
</feature>
<dbReference type="InterPro" id="IPR025485">
    <property type="entry name" value="DUF4377"/>
</dbReference>
<feature type="domain" description="DUF4377" evidence="2">
    <location>
        <begin position="51"/>
        <end position="124"/>
    </location>
</feature>
<name>A0A379ZZD9_SERMA</name>
<evidence type="ECO:0000259" key="2">
    <source>
        <dbReference type="Pfam" id="PF14302"/>
    </source>
</evidence>
<proteinExistence type="predicted"/>
<evidence type="ECO:0000313" key="4">
    <source>
        <dbReference type="Proteomes" id="UP000254765"/>
    </source>
</evidence>
<reference evidence="3 4" key="1">
    <citation type="submission" date="2018-06" db="EMBL/GenBank/DDBJ databases">
        <authorList>
            <consortium name="Pathogen Informatics"/>
            <person name="Doyle S."/>
        </authorList>
    </citation>
    <scope>NUCLEOTIDE SEQUENCE [LARGE SCALE GENOMIC DNA]</scope>
    <source>
        <strain evidence="3 4">NCTC10211</strain>
    </source>
</reference>
<evidence type="ECO:0000256" key="1">
    <source>
        <dbReference type="SAM" id="SignalP"/>
    </source>
</evidence>
<dbReference type="EMBL" id="UGYK01000002">
    <property type="protein sequence ID" value="SUI71120.1"/>
    <property type="molecule type" value="Genomic_DNA"/>
</dbReference>
<dbReference type="Pfam" id="PF14302">
    <property type="entry name" value="DUF4377"/>
    <property type="match status" value="1"/>
</dbReference>
<feature type="chain" id="PRO_5016722643" description="DUF4377 domain-containing protein" evidence="1">
    <location>
        <begin position="27"/>
        <end position="127"/>
    </location>
</feature>